<protein>
    <submittedName>
        <fullName evidence="4">Phosphoserine phosphatase RsbU</fullName>
        <ecNumber evidence="4">3.1.3.3</ecNumber>
    </submittedName>
</protein>
<dbReference type="PROSITE" id="PS50042">
    <property type="entry name" value="CNMP_BINDING_3"/>
    <property type="match status" value="1"/>
</dbReference>
<dbReference type="EC" id="3.1.3.3" evidence="4"/>
<dbReference type="OrthoDB" id="9763484at2"/>
<evidence type="ECO:0000256" key="1">
    <source>
        <dbReference type="ARBA" id="ARBA00022801"/>
    </source>
</evidence>
<dbReference type="PANTHER" id="PTHR43156">
    <property type="entry name" value="STAGE II SPORULATION PROTEIN E-RELATED"/>
    <property type="match status" value="1"/>
</dbReference>
<name>A0A0S2HXU7_9BACT</name>
<dbReference type="SMART" id="SM00331">
    <property type="entry name" value="PP2C_SIG"/>
    <property type="match status" value="1"/>
</dbReference>
<dbReference type="EMBL" id="CP013118">
    <property type="protein sequence ID" value="ALO14843.1"/>
    <property type="molecule type" value="Genomic_DNA"/>
</dbReference>
<dbReference type="Pfam" id="PF00027">
    <property type="entry name" value="cNMP_binding"/>
    <property type="match status" value="1"/>
</dbReference>
<dbReference type="RefSeq" id="WP_057952357.1">
    <property type="nucleotide sequence ID" value="NZ_CP013118.1"/>
</dbReference>
<accession>A0A0S2HXU7</accession>
<dbReference type="Gene3D" id="2.60.120.10">
    <property type="entry name" value="Jelly Rolls"/>
    <property type="match status" value="1"/>
</dbReference>
<dbReference type="KEGG" id="blq:L21SP5_01188"/>
<evidence type="ECO:0000259" key="3">
    <source>
        <dbReference type="PROSITE" id="PS50042"/>
    </source>
</evidence>
<dbReference type="PANTHER" id="PTHR43156:SF9">
    <property type="entry name" value="HAMP DOMAIN-CONTAINING PROTEIN"/>
    <property type="match status" value="1"/>
</dbReference>
<dbReference type="AlphaFoldDB" id="A0A0S2HXU7"/>
<keyword evidence="5" id="KW-1185">Reference proteome</keyword>
<dbReference type="InterPro" id="IPR014710">
    <property type="entry name" value="RmlC-like_jellyroll"/>
</dbReference>
<dbReference type="SUPFAM" id="SSF81606">
    <property type="entry name" value="PP2C-like"/>
    <property type="match status" value="1"/>
</dbReference>
<keyword evidence="2" id="KW-0175">Coiled coil</keyword>
<sequence length="421" mass="48225">METGDDKIKTIRNKLSEAPLFIGTQGYQLETVIRASMLVEYTDGQIIFEKGDRANGFFIILEGKVKIHARQIKYIELGPGKYFGEYALIEKQPHSSTVTAINHCKCLVMPPDIFNNLLQQSLPFSNRLLQTLIHRLRSKDKLEISLTEKNAEISEQNEKISEQNQKIREQNERIHESIEYAGMIQSTILPSTKLLEMKLENYFLIFHPREKVSGDFYWFAQKENKYCVAISDCTGHGVPGSMISILGISFLNEIINQLDQPDPGEILTLLNNKMQNALNQNHERYHSHDGMDIAFIVIDFDNMELSFAGAQSPMYLVRNNELSVFDPNKVNVGTAPNNYQFTTQDTLLDRDDMLYFFTDGLVDQLGGEEYKRYGTCQLKDLLMQIADQDPQVQEQAILDSFWEWKGEGKQTDDVTLLGIRV</sequence>
<organism evidence="4 5">
    <name type="scientific">Salinivirga cyanobacteriivorans</name>
    <dbReference type="NCBI Taxonomy" id="1307839"/>
    <lineage>
        <taxon>Bacteria</taxon>
        <taxon>Pseudomonadati</taxon>
        <taxon>Bacteroidota</taxon>
        <taxon>Bacteroidia</taxon>
        <taxon>Bacteroidales</taxon>
        <taxon>Salinivirgaceae</taxon>
        <taxon>Salinivirga</taxon>
    </lineage>
</organism>
<dbReference type="Pfam" id="PF07228">
    <property type="entry name" value="SpoIIE"/>
    <property type="match status" value="1"/>
</dbReference>
<dbReference type="CDD" id="cd00038">
    <property type="entry name" value="CAP_ED"/>
    <property type="match status" value="1"/>
</dbReference>
<evidence type="ECO:0000256" key="2">
    <source>
        <dbReference type="SAM" id="Coils"/>
    </source>
</evidence>
<evidence type="ECO:0000313" key="5">
    <source>
        <dbReference type="Proteomes" id="UP000064893"/>
    </source>
</evidence>
<dbReference type="InterPro" id="IPR036457">
    <property type="entry name" value="PPM-type-like_dom_sf"/>
</dbReference>
<dbReference type="SMART" id="SM00100">
    <property type="entry name" value="cNMP"/>
    <property type="match status" value="1"/>
</dbReference>
<dbReference type="InterPro" id="IPR000595">
    <property type="entry name" value="cNMP-bd_dom"/>
</dbReference>
<dbReference type="GO" id="GO:0016791">
    <property type="term" value="F:phosphatase activity"/>
    <property type="evidence" value="ECO:0007669"/>
    <property type="project" value="TreeGrafter"/>
</dbReference>
<dbReference type="InterPro" id="IPR052016">
    <property type="entry name" value="Bact_Sigma-Reg"/>
</dbReference>
<dbReference type="Gene3D" id="3.60.40.10">
    <property type="entry name" value="PPM-type phosphatase domain"/>
    <property type="match status" value="1"/>
</dbReference>
<dbReference type="STRING" id="1307839.L21SP5_01188"/>
<feature type="coiled-coil region" evidence="2">
    <location>
        <begin position="139"/>
        <end position="177"/>
    </location>
</feature>
<dbReference type="InterPro" id="IPR018490">
    <property type="entry name" value="cNMP-bd_dom_sf"/>
</dbReference>
<proteinExistence type="predicted"/>
<feature type="domain" description="Cyclic nucleotide-binding" evidence="3">
    <location>
        <begin position="20"/>
        <end position="135"/>
    </location>
</feature>
<dbReference type="SUPFAM" id="SSF51206">
    <property type="entry name" value="cAMP-binding domain-like"/>
    <property type="match status" value="1"/>
</dbReference>
<dbReference type="InterPro" id="IPR001932">
    <property type="entry name" value="PPM-type_phosphatase-like_dom"/>
</dbReference>
<keyword evidence="1 4" id="KW-0378">Hydrolase</keyword>
<gene>
    <name evidence="4" type="primary">rsbU_2</name>
    <name evidence="4" type="ORF">L21SP5_01188</name>
</gene>
<dbReference type="Proteomes" id="UP000064893">
    <property type="component" value="Chromosome"/>
</dbReference>
<reference evidence="4 5" key="1">
    <citation type="submission" date="2015-11" db="EMBL/GenBank/DDBJ databases">
        <title>Description and complete genome sequence of a novel strain predominating in hypersaline microbial mats and representing a new family of the Bacteriodetes phylum.</title>
        <authorList>
            <person name="Spring S."/>
            <person name="Bunk B."/>
            <person name="Sproer C."/>
            <person name="Klenk H.-P."/>
        </authorList>
    </citation>
    <scope>NUCLEOTIDE SEQUENCE [LARGE SCALE GENOMIC DNA]</scope>
    <source>
        <strain evidence="4 5">L21-Spi-D4</strain>
    </source>
</reference>
<evidence type="ECO:0000313" key="4">
    <source>
        <dbReference type="EMBL" id="ALO14843.1"/>
    </source>
</evidence>